<proteinExistence type="predicted"/>
<accession>A0A068RZX6</accession>
<evidence type="ECO:0000313" key="2">
    <source>
        <dbReference type="Proteomes" id="UP000027586"/>
    </source>
</evidence>
<protein>
    <submittedName>
        <fullName evidence="1">Uncharacterized protein</fullName>
    </submittedName>
</protein>
<reference evidence="1" key="1">
    <citation type="submission" date="2013-08" db="EMBL/GenBank/DDBJ databases">
        <title>Gene expansion shapes genome architecture in the human pathogen Lichtheimia corymbifera: an evolutionary genomics analysis in the ancient terrestrial Mucorales (Mucoromycotina).</title>
        <authorList>
            <person name="Schwartze V.U."/>
            <person name="Winter S."/>
            <person name="Shelest E."/>
            <person name="Marcet-Houben M."/>
            <person name="Horn F."/>
            <person name="Wehner S."/>
            <person name="Hoffmann K."/>
            <person name="Riege K."/>
            <person name="Sammeth M."/>
            <person name="Nowrousian M."/>
            <person name="Valiante V."/>
            <person name="Linde J."/>
            <person name="Jacobsen I.D."/>
            <person name="Marz M."/>
            <person name="Brakhage A.A."/>
            <person name="Gabaldon T."/>
            <person name="Bocker S."/>
            <person name="Voigt K."/>
        </authorList>
    </citation>
    <scope>NUCLEOTIDE SEQUENCE [LARGE SCALE GENOMIC DNA]</scope>
    <source>
        <strain evidence="1">FSU 9682</strain>
    </source>
</reference>
<dbReference type="EMBL" id="CBTN010000030">
    <property type="protein sequence ID" value="CDH55534.1"/>
    <property type="molecule type" value="Genomic_DNA"/>
</dbReference>
<sequence>MYKFTVQHGSRHKVKSAKVEMHNVCRREENVPTTIVWRTLLVEVIMVGIVVHQQKGPPLKYIESIIYS</sequence>
<comment type="caution">
    <text evidence="1">The sequence shown here is derived from an EMBL/GenBank/DDBJ whole genome shotgun (WGS) entry which is preliminary data.</text>
</comment>
<organism evidence="1 2">
    <name type="scientific">Lichtheimia corymbifera JMRC:FSU:9682</name>
    <dbReference type="NCBI Taxonomy" id="1263082"/>
    <lineage>
        <taxon>Eukaryota</taxon>
        <taxon>Fungi</taxon>
        <taxon>Fungi incertae sedis</taxon>
        <taxon>Mucoromycota</taxon>
        <taxon>Mucoromycotina</taxon>
        <taxon>Mucoromycetes</taxon>
        <taxon>Mucorales</taxon>
        <taxon>Lichtheimiaceae</taxon>
        <taxon>Lichtheimia</taxon>
    </lineage>
</organism>
<evidence type="ECO:0000313" key="1">
    <source>
        <dbReference type="EMBL" id="CDH55534.1"/>
    </source>
</evidence>
<dbReference type="Proteomes" id="UP000027586">
    <property type="component" value="Unassembled WGS sequence"/>
</dbReference>
<dbReference type="VEuPathDB" id="FungiDB:LCOR_06669.1"/>
<name>A0A068RZX6_9FUNG</name>
<gene>
    <name evidence="1" type="ORF">LCOR_06669.1</name>
</gene>
<dbReference type="AlphaFoldDB" id="A0A068RZX6"/>
<keyword evidence="2" id="KW-1185">Reference proteome</keyword>